<reference evidence="1 2" key="1">
    <citation type="submission" date="2019-02" db="EMBL/GenBank/DDBJ databases">
        <title>Prokaryotic population dynamics and viral predation in marine succession experiment using metagenomics: the confinement effect.</title>
        <authorList>
            <person name="Haro-Moreno J.M."/>
            <person name="Rodriguez-Valera F."/>
            <person name="Lopez-Perez M."/>
        </authorList>
    </citation>
    <scope>NUCLEOTIDE SEQUENCE [LARGE SCALE GENOMIC DNA]</scope>
    <source>
        <strain evidence="1">MED-G160</strain>
    </source>
</reference>
<dbReference type="AlphaFoldDB" id="A0A520N296"/>
<protein>
    <submittedName>
        <fullName evidence="1">DUF952 domain-containing protein</fullName>
    </submittedName>
</protein>
<dbReference type="EMBL" id="SHBF01000014">
    <property type="protein sequence ID" value="RZO27601.1"/>
    <property type="molecule type" value="Genomic_DNA"/>
</dbReference>
<dbReference type="PANTHER" id="PTHR34129:SF1">
    <property type="entry name" value="DUF952 DOMAIN-CONTAINING PROTEIN"/>
    <property type="match status" value="1"/>
</dbReference>
<gene>
    <name evidence="1" type="ORF">EVA93_02975</name>
</gene>
<dbReference type="Proteomes" id="UP000318710">
    <property type="component" value="Unassembled WGS sequence"/>
</dbReference>
<evidence type="ECO:0000313" key="2">
    <source>
        <dbReference type="Proteomes" id="UP000318710"/>
    </source>
</evidence>
<name>A0A520N296_9GAMM</name>
<dbReference type="InterPro" id="IPR009297">
    <property type="entry name" value="DUF952"/>
</dbReference>
<proteinExistence type="predicted"/>
<dbReference type="Pfam" id="PF06108">
    <property type="entry name" value="DUF952"/>
    <property type="match status" value="1"/>
</dbReference>
<dbReference type="PANTHER" id="PTHR34129">
    <property type="entry name" value="BLR1139 PROTEIN"/>
    <property type="match status" value="1"/>
</dbReference>
<dbReference type="Gene3D" id="3.20.170.20">
    <property type="entry name" value="Protein of unknown function DUF952"/>
    <property type="match status" value="1"/>
</dbReference>
<comment type="caution">
    <text evidence="1">The sequence shown here is derived from an EMBL/GenBank/DDBJ whole genome shotgun (WGS) entry which is preliminary data.</text>
</comment>
<organism evidence="1 2">
    <name type="scientific">SAR86 cluster bacterium</name>
    <dbReference type="NCBI Taxonomy" id="2030880"/>
    <lineage>
        <taxon>Bacteria</taxon>
        <taxon>Pseudomonadati</taxon>
        <taxon>Pseudomonadota</taxon>
        <taxon>Gammaproteobacteria</taxon>
        <taxon>SAR86 cluster</taxon>
    </lineage>
</organism>
<sequence length="117" mass="13566">MSSIYKVLTEEEWEHAISLGYIVTKLDNDDGFIHLSTSKQLALTLHLYFKNSKKVILLEIDQDSIDEIVFEEAKSGSRLGKFPHLYGKLLIQNVKKDWTLKRNGFDLPKKVLEELEE</sequence>
<evidence type="ECO:0000313" key="1">
    <source>
        <dbReference type="EMBL" id="RZO27601.1"/>
    </source>
</evidence>
<dbReference type="SUPFAM" id="SSF56399">
    <property type="entry name" value="ADP-ribosylation"/>
    <property type="match status" value="1"/>
</dbReference>
<accession>A0A520N296</accession>